<dbReference type="RefSeq" id="WP_307395116.1">
    <property type="nucleotide sequence ID" value="NZ_BAAADK010000047.1"/>
</dbReference>
<dbReference type="InterPro" id="IPR029045">
    <property type="entry name" value="ClpP/crotonase-like_dom_sf"/>
</dbReference>
<organism evidence="4 5">
    <name type="scientific">Caldalkalibacillus horti</name>
    <dbReference type="NCBI Taxonomy" id="77523"/>
    <lineage>
        <taxon>Bacteria</taxon>
        <taxon>Bacillati</taxon>
        <taxon>Bacillota</taxon>
        <taxon>Bacilli</taxon>
        <taxon>Bacillales</taxon>
        <taxon>Bacillaceae</taxon>
        <taxon>Caldalkalibacillus</taxon>
    </lineage>
</organism>
<dbReference type="Gene3D" id="3.90.226.10">
    <property type="entry name" value="2-enoyl-CoA Hydratase, Chain A, domain 1"/>
    <property type="match status" value="1"/>
</dbReference>
<dbReference type="PANTHER" id="PTHR11941:SF133">
    <property type="entry name" value="1,2-EPOXYPHENYLACETYL-COA ISOMERASE"/>
    <property type="match status" value="1"/>
</dbReference>
<dbReference type="SUPFAM" id="SSF52096">
    <property type="entry name" value="ClpP/crotonase"/>
    <property type="match status" value="1"/>
</dbReference>
<accession>A0ABT9W0C4</accession>
<gene>
    <name evidence="4" type="ORF">J2S11_002619</name>
</gene>
<comment type="similarity">
    <text evidence="1 3">Belongs to the enoyl-CoA hydratase/isomerase family.</text>
</comment>
<evidence type="ECO:0000256" key="2">
    <source>
        <dbReference type="ARBA" id="ARBA00023239"/>
    </source>
</evidence>
<dbReference type="EC" id="5.3.3.18" evidence="4"/>
<proteinExistence type="inferred from homology"/>
<keyword evidence="4" id="KW-0413">Isomerase</keyword>
<dbReference type="GO" id="GO:0016853">
    <property type="term" value="F:isomerase activity"/>
    <property type="evidence" value="ECO:0007669"/>
    <property type="project" value="UniProtKB-KW"/>
</dbReference>
<sequence>MNLETVTFTVHEKVGVLTLNCPNKLNAFTKQMNVEILQVTKEVAKNEEIRALVITGAGRAFCAGEDLGAIEAGEAIQHGEVLRTRYNPMMLAFYQLEKPVIAAVNGAAAGAGMSLALACDFRIASANASFIEAFIHIGLVPDSGSSYFLPRIVGLAKALELSILGEKLSAEQAQELGLVTKVTQQEELMEHTLAFAERLADMPTKAIGQIKQTIYKGINSSLTEALEAESYAQEIAGQTEDHREGIAAFLEKRKPTFHGK</sequence>
<evidence type="ECO:0000313" key="5">
    <source>
        <dbReference type="Proteomes" id="UP001235840"/>
    </source>
</evidence>
<reference evidence="4 5" key="1">
    <citation type="submission" date="2023-07" db="EMBL/GenBank/DDBJ databases">
        <title>Genomic Encyclopedia of Type Strains, Phase IV (KMG-IV): sequencing the most valuable type-strain genomes for metagenomic binning, comparative biology and taxonomic classification.</title>
        <authorList>
            <person name="Goeker M."/>
        </authorList>
    </citation>
    <scope>NUCLEOTIDE SEQUENCE [LARGE SCALE GENOMIC DNA]</scope>
    <source>
        <strain evidence="4 5">DSM 12751</strain>
    </source>
</reference>
<comment type="caution">
    <text evidence="4">The sequence shown here is derived from an EMBL/GenBank/DDBJ whole genome shotgun (WGS) entry which is preliminary data.</text>
</comment>
<evidence type="ECO:0000256" key="1">
    <source>
        <dbReference type="ARBA" id="ARBA00005254"/>
    </source>
</evidence>
<evidence type="ECO:0000313" key="4">
    <source>
        <dbReference type="EMBL" id="MDQ0166703.1"/>
    </source>
</evidence>
<protein>
    <submittedName>
        <fullName evidence="4">2-(1,2-epoxy-1,2-dihydrophenyl)acetyl-CoA isomerase</fullName>
        <ecNumber evidence="4">5.3.3.18</ecNumber>
    </submittedName>
</protein>
<name>A0ABT9W0C4_9BACI</name>
<evidence type="ECO:0000256" key="3">
    <source>
        <dbReference type="RuleBase" id="RU003707"/>
    </source>
</evidence>
<dbReference type="PROSITE" id="PS00166">
    <property type="entry name" value="ENOYL_COA_HYDRATASE"/>
    <property type="match status" value="1"/>
</dbReference>
<keyword evidence="5" id="KW-1185">Reference proteome</keyword>
<dbReference type="Proteomes" id="UP001235840">
    <property type="component" value="Unassembled WGS sequence"/>
</dbReference>
<dbReference type="InterPro" id="IPR018376">
    <property type="entry name" value="Enoyl-CoA_hyd/isom_CS"/>
</dbReference>
<dbReference type="Gene3D" id="1.10.12.10">
    <property type="entry name" value="Lyase 2-enoyl-coa Hydratase, Chain A, domain 2"/>
    <property type="match status" value="1"/>
</dbReference>
<dbReference type="InterPro" id="IPR014748">
    <property type="entry name" value="Enoyl-CoA_hydra_C"/>
</dbReference>
<dbReference type="CDD" id="cd06558">
    <property type="entry name" value="crotonase-like"/>
    <property type="match status" value="1"/>
</dbReference>
<dbReference type="InterPro" id="IPR001753">
    <property type="entry name" value="Enoyl-CoA_hydra/iso"/>
</dbReference>
<dbReference type="Pfam" id="PF00378">
    <property type="entry name" value="ECH_1"/>
    <property type="match status" value="1"/>
</dbReference>
<dbReference type="PANTHER" id="PTHR11941">
    <property type="entry name" value="ENOYL-COA HYDRATASE-RELATED"/>
    <property type="match status" value="1"/>
</dbReference>
<dbReference type="EMBL" id="JAUSTY010000010">
    <property type="protein sequence ID" value="MDQ0166703.1"/>
    <property type="molecule type" value="Genomic_DNA"/>
</dbReference>
<keyword evidence="2" id="KW-0456">Lyase</keyword>